<name>W9G9J6_9MICO</name>
<comment type="caution">
    <text evidence="3">The sequence shown here is derived from an EMBL/GenBank/DDBJ whole genome shotgun (WGS) entry which is preliminary data.</text>
</comment>
<evidence type="ECO:0008006" key="5">
    <source>
        <dbReference type="Google" id="ProtNLM"/>
    </source>
</evidence>
<accession>W9G9J6</accession>
<sequence>MNTPARLAAFGGLIALTFGAALGVGAAVGTPIPTGDAGHSTNGHPTNGHGTDGHPTDAHADADRAMPGTDHAAGQGPGGLAVAESGYRLVLGADRLQPGTRVPLTFTVIGPDGNAVTRYEPKHEKDLHLIAVRRDLTGFQHVHPSLDGTGTWTSSLDLDPGAWRVFADFVPGSGPRAGESLTLGSDLHVPGGYDPVALPAPAHTSEPVEGYTATLDGQLVAGRESILTLSIAHDGRPVTDLDPYLAAYGHLVALRVGDLAYLHVHPEGHPGDGTTRPGPAITFAATAPSSGDYRIFLDVKHHGVVRTLALTVRATDPDAKPSPTGSATPAPTSSHAH</sequence>
<dbReference type="EMBL" id="AWSA01000041">
    <property type="protein sequence ID" value="EWT00504.1"/>
    <property type="molecule type" value="Genomic_DNA"/>
</dbReference>
<reference evidence="3 4" key="1">
    <citation type="submission" date="2013-08" db="EMBL/GenBank/DDBJ databases">
        <title>Intrasporangium oryzae NRRL B-24470.</title>
        <authorList>
            <person name="Liu H."/>
            <person name="Wang G."/>
        </authorList>
    </citation>
    <scope>NUCLEOTIDE SEQUENCE [LARGE SCALE GENOMIC DNA]</scope>
    <source>
        <strain evidence="3 4">NRRL B-24470</strain>
    </source>
</reference>
<feature type="chain" id="PRO_5004920913" description="Heavy metal-binding domain-containing protein" evidence="2">
    <location>
        <begin position="27"/>
        <end position="337"/>
    </location>
</feature>
<dbReference type="PATRIC" id="fig|1386089.3.peg.3277"/>
<feature type="compositionally biased region" description="Polar residues" evidence="1">
    <location>
        <begin position="39"/>
        <end position="49"/>
    </location>
</feature>
<keyword evidence="2" id="KW-0732">Signal</keyword>
<proteinExistence type="predicted"/>
<protein>
    <recommendedName>
        <fullName evidence="5">Heavy metal-binding domain-containing protein</fullName>
    </recommendedName>
</protein>
<feature type="compositionally biased region" description="Low complexity" evidence="1">
    <location>
        <begin position="321"/>
        <end position="337"/>
    </location>
</feature>
<feature type="signal peptide" evidence="2">
    <location>
        <begin position="1"/>
        <end position="26"/>
    </location>
</feature>
<dbReference type="OrthoDB" id="128043at2"/>
<dbReference type="STRING" id="1386089.N865_15005"/>
<keyword evidence="4" id="KW-1185">Reference proteome</keyword>
<feature type="compositionally biased region" description="Basic and acidic residues" evidence="1">
    <location>
        <begin position="51"/>
        <end position="64"/>
    </location>
</feature>
<dbReference type="eggNOG" id="COG2372">
    <property type="taxonomic scope" value="Bacteria"/>
</dbReference>
<feature type="region of interest" description="Disordered" evidence="1">
    <location>
        <begin position="315"/>
        <end position="337"/>
    </location>
</feature>
<evidence type="ECO:0000313" key="4">
    <source>
        <dbReference type="Proteomes" id="UP000019489"/>
    </source>
</evidence>
<gene>
    <name evidence="3" type="ORF">N865_15005</name>
</gene>
<evidence type="ECO:0000256" key="2">
    <source>
        <dbReference type="SAM" id="SignalP"/>
    </source>
</evidence>
<organism evidence="3 4">
    <name type="scientific">Intrasporangium oryzae NRRL B-24470</name>
    <dbReference type="NCBI Taxonomy" id="1386089"/>
    <lineage>
        <taxon>Bacteria</taxon>
        <taxon>Bacillati</taxon>
        <taxon>Actinomycetota</taxon>
        <taxon>Actinomycetes</taxon>
        <taxon>Micrococcales</taxon>
        <taxon>Intrasporangiaceae</taxon>
        <taxon>Intrasporangium</taxon>
    </lineage>
</organism>
<evidence type="ECO:0000256" key="1">
    <source>
        <dbReference type="SAM" id="MobiDB-lite"/>
    </source>
</evidence>
<dbReference type="Proteomes" id="UP000019489">
    <property type="component" value="Unassembled WGS sequence"/>
</dbReference>
<dbReference type="AlphaFoldDB" id="W9G9J6"/>
<evidence type="ECO:0000313" key="3">
    <source>
        <dbReference type="EMBL" id="EWT00504.1"/>
    </source>
</evidence>
<feature type="region of interest" description="Disordered" evidence="1">
    <location>
        <begin position="35"/>
        <end position="78"/>
    </location>
</feature>